<comment type="caution">
    <text evidence="2">The sequence shown here is derived from an EMBL/GenBank/DDBJ whole genome shotgun (WGS) entry which is preliminary data.</text>
</comment>
<dbReference type="Proteomes" id="UP000652761">
    <property type="component" value="Unassembled WGS sequence"/>
</dbReference>
<evidence type="ECO:0000256" key="1">
    <source>
        <dbReference type="SAM" id="SignalP"/>
    </source>
</evidence>
<keyword evidence="1" id="KW-0732">Signal</keyword>
<name>A0A843WAE9_COLES</name>
<reference evidence="2" key="1">
    <citation type="submission" date="2017-07" db="EMBL/GenBank/DDBJ databases">
        <title>Taro Niue Genome Assembly and Annotation.</title>
        <authorList>
            <person name="Atibalentja N."/>
            <person name="Keating K."/>
            <person name="Fields C.J."/>
        </authorList>
    </citation>
    <scope>NUCLEOTIDE SEQUENCE</scope>
    <source>
        <strain evidence="2">Niue_2</strain>
        <tissue evidence="2">Leaf</tissue>
    </source>
</reference>
<dbReference type="AlphaFoldDB" id="A0A843WAE9"/>
<organism evidence="2 3">
    <name type="scientific">Colocasia esculenta</name>
    <name type="common">Wild taro</name>
    <name type="synonym">Arum esculentum</name>
    <dbReference type="NCBI Taxonomy" id="4460"/>
    <lineage>
        <taxon>Eukaryota</taxon>
        <taxon>Viridiplantae</taxon>
        <taxon>Streptophyta</taxon>
        <taxon>Embryophyta</taxon>
        <taxon>Tracheophyta</taxon>
        <taxon>Spermatophyta</taxon>
        <taxon>Magnoliopsida</taxon>
        <taxon>Liliopsida</taxon>
        <taxon>Araceae</taxon>
        <taxon>Aroideae</taxon>
        <taxon>Colocasieae</taxon>
        <taxon>Colocasia</taxon>
    </lineage>
</organism>
<feature type="chain" id="PRO_5032874687" evidence="1">
    <location>
        <begin position="28"/>
        <end position="255"/>
    </location>
</feature>
<sequence>MIRARAAGCSCCCAACVASIVAQRVRAVVARLALDSLASALLSELSGCSVCRVASLVERCDTCLWLLLAWCWLVVSSSEVLPELFSVGFGGSEGLRYAASVGLAGAFWRVFPERCLGGSGRGSPRTGLCCFCSSAGCSIFSDGPCCLVVGLCILVKVLPRIALCHSWQRFFPGVLRVRFGPPLCCPYGSKCAVVCLGVVGQDVVPLAVCLAAALDSLFCCSFPSFSVARVGLRVPVVRMVASFFAPCVLSQMVVW</sequence>
<proteinExistence type="predicted"/>
<evidence type="ECO:0000313" key="3">
    <source>
        <dbReference type="Proteomes" id="UP000652761"/>
    </source>
</evidence>
<keyword evidence="3" id="KW-1185">Reference proteome</keyword>
<protein>
    <submittedName>
        <fullName evidence="2">Uncharacterized protein</fullName>
    </submittedName>
</protein>
<evidence type="ECO:0000313" key="2">
    <source>
        <dbReference type="EMBL" id="MQM08173.1"/>
    </source>
</evidence>
<feature type="signal peptide" evidence="1">
    <location>
        <begin position="1"/>
        <end position="27"/>
    </location>
</feature>
<gene>
    <name evidence="2" type="ORF">Taro_041026</name>
</gene>
<dbReference type="EMBL" id="NMUH01004049">
    <property type="protein sequence ID" value="MQM08173.1"/>
    <property type="molecule type" value="Genomic_DNA"/>
</dbReference>
<accession>A0A843WAE9</accession>